<keyword evidence="4 8" id="KW-0560">Oxidoreductase</keyword>
<dbReference type="CDD" id="cd00302">
    <property type="entry name" value="cytochrome_P450"/>
    <property type="match status" value="1"/>
</dbReference>
<evidence type="ECO:0000256" key="2">
    <source>
        <dbReference type="ARBA" id="ARBA00022617"/>
    </source>
</evidence>
<feature type="transmembrane region" description="Helical" evidence="9">
    <location>
        <begin position="12"/>
        <end position="32"/>
    </location>
</feature>
<dbReference type="InterPro" id="IPR036396">
    <property type="entry name" value="Cyt_P450_sf"/>
</dbReference>
<protein>
    <submittedName>
        <fullName evidence="10">Cytochrome P450</fullName>
    </submittedName>
</protein>
<keyword evidence="2 7" id="KW-0349">Heme</keyword>
<evidence type="ECO:0000256" key="5">
    <source>
        <dbReference type="ARBA" id="ARBA00023004"/>
    </source>
</evidence>
<keyword evidence="11" id="KW-1185">Reference proteome</keyword>
<dbReference type="InterPro" id="IPR050196">
    <property type="entry name" value="Cytochrome_P450_Monoox"/>
</dbReference>
<dbReference type="Pfam" id="PF00067">
    <property type="entry name" value="p450"/>
    <property type="match status" value="1"/>
</dbReference>
<evidence type="ECO:0000313" key="11">
    <source>
        <dbReference type="Proteomes" id="UP000439903"/>
    </source>
</evidence>
<dbReference type="GO" id="GO:0020037">
    <property type="term" value="F:heme binding"/>
    <property type="evidence" value="ECO:0007669"/>
    <property type="project" value="InterPro"/>
</dbReference>
<evidence type="ECO:0000256" key="1">
    <source>
        <dbReference type="ARBA" id="ARBA00010617"/>
    </source>
</evidence>
<dbReference type="Proteomes" id="UP000439903">
    <property type="component" value="Unassembled WGS sequence"/>
</dbReference>
<dbReference type="InterPro" id="IPR002401">
    <property type="entry name" value="Cyt_P450_E_grp-I"/>
</dbReference>
<evidence type="ECO:0000256" key="6">
    <source>
        <dbReference type="ARBA" id="ARBA00023033"/>
    </source>
</evidence>
<dbReference type="PANTHER" id="PTHR24291:SF50">
    <property type="entry name" value="BIFUNCTIONAL ALBAFLAVENONE MONOOXYGENASE_TERPENE SYNTHASE"/>
    <property type="match status" value="1"/>
</dbReference>
<keyword evidence="6 8" id="KW-0503">Monooxygenase</keyword>
<keyword evidence="9" id="KW-0812">Transmembrane</keyword>
<dbReference type="Gene3D" id="1.10.630.10">
    <property type="entry name" value="Cytochrome P450"/>
    <property type="match status" value="1"/>
</dbReference>
<evidence type="ECO:0000256" key="8">
    <source>
        <dbReference type="RuleBase" id="RU000461"/>
    </source>
</evidence>
<accession>A0A8H4AG63</accession>
<dbReference type="PRINTS" id="PR00463">
    <property type="entry name" value="EP450I"/>
</dbReference>
<dbReference type="InterPro" id="IPR017972">
    <property type="entry name" value="Cyt_P450_CS"/>
</dbReference>
<dbReference type="GO" id="GO:0005506">
    <property type="term" value="F:iron ion binding"/>
    <property type="evidence" value="ECO:0007669"/>
    <property type="project" value="InterPro"/>
</dbReference>
<dbReference type="OrthoDB" id="1470350at2759"/>
<dbReference type="PROSITE" id="PS00086">
    <property type="entry name" value="CYTOCHROME_P450"/>
    <property type="match status" value="1"/>
</dbReference>
<keyword evidence="3 7" id="KW-0479">Metal-binding</keyword>
<evidence type="ECO:0000256" key="3">
    <source>
        <dbReference type="ARBA" id="ARBA00022723"/>
    </source>
</evidence>
<comment type="cofactor">
    <cofactor evidence="7">
        <name>heme</name>
        <dbReference type="ChEBI" id="CHEBI:30413"/>
    </cofactor>
</comment>
<dbReference type="SUPFAM" id="SSF48264">
    <property type="entry name" value="Cytochrome P450"/>
    <property type="match status" value="1"/>
</dbReference>
<dbReference type="AlphaFoldDB" id="A0A8H4AG63"/>
<reference evidence="10 11" key="1">
    <citation type="journal article" date="2019" name="Environ. Microbiol.">
        <title>At the nexus of three kingdoms: the genome of the mycorrhizal fungus Gigaspora margarita provides insights into plant, endobacterial and fungal interactions.</title>
        <authorList>
            <person name="Venice F."/>
            <person name="Ghignone S."/>
            <person name="Salvioli di Fossalunga A."/>
            <person name="Amselem J."/>
            <person name="Novero M."/>
            <person name="Xianan X."/>
            <person name="Sedzielewska Toro K."/>
            <person name="Morin E."/>
            <person name="Lipzen A."/>
            <person name="Grigoriev I.V."/>
            <person name="Henrissat B."/>
            <person name="Martin F.M."/>
            <person name="Bonfante P."/>
        </authorList>
    </citation>
    <scope>NUCLEOTIDE SEQUENCE [LARGE SCALE GENOMIC DNA]</scope>
    <source>
        <strain evidence="10 11">BEG34</strain>
    </source>
</reference>
<feature type="binding site" description="axial binding residue" evidence="7">
    <location>
        <position position="478"/>
    </location>
    <ligand>
        <name>heme</name>
        <dbReference type="ChEBI" id="CHEBI:30413"/>
    </ligand>
    <ligandPart>
        <name>Fe</name>
        <dbReference type="ChEBI" id="CHEBI:18248"/>
    </ligandPart>
</feature>
<name>A0A8H4AG63_GIGMA</name>
<dbReference type="PRINTS" id="PR00385">
    <property type="entry name" value="P450"/>
</dbReference>
<dbReference type="EMBL" id="WTPW01000649">
    <property type="protein sequence ID" value="KAF0492201.1"/>
    <property type="molecule type" value="Genomic_DNA"/>
</dbReference>
<dbReference type="InterPro" id="IPR001128">
    <property type="entry name" value="Cyt_P450"/>
</dbReference>
<comment type="similarity">
    <text evidence="1 8">Belongs to the cytochrome P450 family.</text>
</comment>
<evidence type="ECO:0000313" key="10">
    <source>
        <dbReference type="EMBL" id="KAF0492201.1"/>
    </source>
</evidence>
<comment type="caution">
    <text evidence="10">The sequence shown here is derived from an EMBL/GenBank/DDBJ whole genome shotgun (WGS) entry which is preliminary data.</text>
</comment>
<dbReference type="GO" id="GO:0004497">
    <property type="term" value="F:monooxygenase activity"/>
    <property type="evidence" value="ECO:0007669"/>
    <property type="project" value="UniProtKB-KW"/>
</dbReference>
<dbReference type="GO" id="GO:0016705">
    <property type="term" value="F:oxidoreductase activity, acting on paired donors, with incorporation or reduction of molecular oxygen"/>
    <property type="evidence" value="ECO:0007669"/>
    <property type="project" value="InterPro"/>
</dbReference>
<evidence type="ECO:0000256" key="9">
    <source>
        <dbReference type="SAM" id="Phobius"/>
    </source>
</evidence>
<sequence length="535" mass="61600">MSIISYLSSFQASEWLSVVTVLLCVYVAHFYYRYFTRENPLPGPMPWPIIGNLHQMGNDLAAWAHKLQGVHGEMFETYYGSQRTIWLGRADLTAPVLASSTKNNYFNRGVSSPGMREIGLETVGIAANRDYESWKFNRKFFSTVVMSPRFLKKSITSTENLFMEAESYLNTLGGEVPVDMSKFWFRFFVDSMHISATGKHAHAMAGYYNTLVPKNKQTKDPKEIIDLTDEIIYSIRNEFFAASFMFFFPPFIRHYILRYYNNKYVNQVKRFNDILLSIIRNRKAEIDALPVKEPLNPDMLTLLLTTNTPRDLKIISTGDITRPMTDDEIRADLKEIFSVGIDTTSDSFCYIIWHMCKNPHEKVKVLKELNEVLGANPKESIPFESLDKLKYTEAFIKEVLRLNPVLPFLWKMATNDDTLGGKRWKAGTSVFINVYGTHTHSNNWERPEEFIPARHLEENKMNADRNAYIPFGGGPRLCPGKNFAMATLKLLTALLLRRFDFELVDKNAPLKTSFTMVRHCDELNVYIRPKIPIAG</sequence>
<gene>
    <name evidence="10" type="ORF">F8M41_021751</name>
</gene>
<keyword evidence="9" id="KW-1133">Transmembrane helix</keyword>
<proteinExistence type="inferred from homology"/>
<keyword evidence="9" id="KW-0472">Membrane</keyword>
<keyword evidence="5 7" id="KW-0408">Iron</keyword>
<evidence type="ECO:0000256" key="4">
    <source>
        <dbReference type="ARBA" id="ARBA00023002"/>
    </source>
</evidence>
<organism evidence="10 11">
    <name type="scientific">Gigaspora margarita</name>
    <dbReference type="NCBI Taxonomy" id="4874"/>
    <lineage>
        <taxon>Eukaryota</taxon>
        <taxon>Fungi</taxon>
        <taxon>Fungi incertae sedis</taxon>
        <taxon>Mucoromycota</taxon>
        <taxon>Glomeromycotina</taxon>
        <taxon>Glomeromycetes</taxon>
        <taxon>Diversisporales</taxon>
        <taxon>Gigasporaceae</taxon>
        <taxon>Gigaspora</taxon>
    </lineage>
</organism>
<dbReference type="PANTHER" id="PTHR24291">
    <property type="entry name" value="CYTOCHROME P450 FAMILY 4"/>
    <property type="match status" value="1"/>
</dbReference>
<evidence type="ECO:0000256" key="7">
    <source>
        <dbReference type="PIRSR" id="PIRSR602401-1"/>
    </source>
</evidence>